<dbReference type="Proteomes" id="UP001196413">
    <property type="component" value="Unassembled WGS sequence"/>
</dbReference>
<reference evidence="1" key="1">
    <citation type="submission" date="2021-06" db="EMBL/GenBank/DDBJ databases">
        <title>Parelaphostrongylus tenuis whole genome reference sequence.</title>
        <authorList>
            <person name="Garwood T.J."/>
            <person name="Larsen P.A."/>
            <person name="Fountain-Jones N.M."/>
            <person name="Garbe J.R."/>
            <person name="Macchietto M.G."/>
            <person name="Kania S.A."/>
            <person name="Gerhold R.W."/>
            <person name="Richards J.E."/>
            <person name="Wolf T.M."/>
        </authorList>
    </citation>
    <scope>NUCLEOTIDE SEQUENCE</scope>
    <source>
        <strain evidence="1">MNPRO001-30</strain>
        <tissue evidence="1">Meninges</tissue>
    </source>
</reference>
<evidence type="ECO:0000313" key="2">
    <source>
        <dbReference type="Proteomes" id="UP001196413"/>
    </source>
</evidence>
<gene>
    <name evidence="1" type="ORF">KIN20_012487</name>
</gene>
<keyword evidence="2" id="KW-1185">Reference proteome</keyword>
<comment type="caution">
    <text evidence="1">The sequence shown here is derived from an EMBL/GenBank/DDBJ whole genome shotgun (WGS) entry which is preliminary data.</text>
</comment>
<evidence type="ECO:0000313" key="1">
    <source>
        <dbReference type="EMBL" id="KAJ1355177.1"/>
    </source>
</evidence>
<name>A0AAD5MUT8_PARTN</name>
<sequence>MVYSVAPSVQAMVPGIATSEARATGFIQRLVMQAVSDVLENQACSAFLSDAVISTNLNQLTVTVTYTPLSAQMFVLV</sequence>
<dbReference type="EMBL" id="JAHQIW010002375">
    <property type="protein sequence ID" value="KAJ1355177.1"/>
    <property type="molecule type" value="Genomic_DNA"/>
</dbReference>
<organism evidence="1 2">
    <name type="scientific">Parelaphostrongylus tenuis</name>
    <name type="common">Meningeal worm</name>
    <dbReference type="NCBI Taxonomy" id="148309"/>
    <lineage>
        <taxon>Eukaryota</taxon>
        <taxon>Metazoa</taxon>
        <taxon>Ecdysozoa</taxon>
        <taxon>Nematoda</taxon>
        <taxon>Chromadorea</taxon>
        <taxon>Rhabditida</taxon>
        <taxon>Rhabditina</taxon>
        <taxon>Rhabditomorpha</taxon>
        <taxon>Strongyloidea</taxon>
        <taxon>Metastrongylidae</taxon>
        <taxon>Parelaphostrongylus</taxon>
    </lineage>
</organism>
<dbReference type="AlphaFoldDB" id="A0AAD5MUT8"/>
<accession>A0AAD5MUT8</accession>
<protein>
    <submittedName>
        <fullName evidence="1">Uncharacterized protein</fullName>
    </submittedName>
</protein>
<proteinExistence type="predicted"/>